<keyword evidence="6" id="KW-0472">Membrane</keyword>
<dbReference type="PANTHER" id="PTHR14564">
    <property type="entry name" value="MICOS COMPLEX SUBUNIT MIC26 / MIC27 FAMILY MEMBER"/>
    <property type="match status" value="1"/>
</dbReference>
<dbReference type="Proteomes" id="UP000192220">
    <property type="component" value="Unplaced"/>
</dbReference>
<comment type="similarity">
    <text evidence="2">Belongs to the apolipoprotein O/MICOS complex subunit Mic27 family.</text>
</comment>
<proteinExistence type="inferred from homology"/>
<dbReference type="InterPro" id="IPR019166">
    <property type="entry name" value="MIC26/MIC27"/>
</dbReference>
<evidence type="ECO:0000256" key="2">
    <source>
        <dbReference type="ARBA" id="ARBA00010904"/>
    </source>
</evidence>
<evidence type="ECO:0000313" key="9">
    <source>
        <dbReference type="RefSeq" id="XP_013868515.1"/>
    </source>
</evidence>
<comment type="subcellular location">
    <subcellularLocation>
        <location evidence="7">Mitochondrion inner membrane</location>
    </subcellularLocation>
    <subcellularLocation>
        <location evidence="1">Mitochondrion membrane</location>
    </subcellularLocation>
</comment>
<comment type="function">
    <text evidence="7">Component of the MICOS complex, a large protein complex of the mitochondrial inner membrane that plays crucial roles in the maintenance of crista junctions, inner membrane architecture, and formation of contact sites to the outer membrane.</text>
</comment>
<reference evidence="9" key="1">
    <citation type="submission" date="2025-08" db="UniProtKB">
        <authorList>
            <consortium name="RefSeq"/>
        </authorList>
    </citation>
    <scope>IDENTIFICATION</scope>
    <source>
        <strain evidence="9">Quisiro</strain>
        <tissue evidence="9">Liver</tissue>
    </source>
</reference>
<evidence type="ECO:0000256" key="6">
    <source>
        <dbReference type="ARBA" id="ARBA00023136"/>
    </source>
</evidence>
<evidence type="ECO:0000256" key="4">
    <source>
        <dbReference type="ARBA" id="ARBA00022989"/>
    </source>
</evidence>
<dbReference type="InterPro" id="IPR033182">
    <property type="entry name" value="MIC26/MIC27_animal"/>
</dbReference>
<dbReference type="OrthoDB" id="9421762at2759"/>
<dbReference type="FunCoup" id="A0A2I4BL97">
    <property type="interactions" value="571"/>
</dbReference>
<keyword evidence="5 7" id="KW-0496">Mitochondrion</keyword>
<evidence type="ECO:0000256" key="1">
    <source>
        <dbReference type="ARBA" id="ARBA00004325"/>
    </source>
</evidence>
<dbReference type="GO" id="GO:0042407">
    <property type="term" value="P:cristae formation"/>
    <property type="evidence" value="ECO:0007669"/>
    <property type="project" value="InterPro"/>
</dbReference>
<dbReference type="STRING" id="52670.A0A2I4BL97"/>
<organism evidence="8 9">
    <name type="scientific">Austrofundulus limnaeus</name>
    <name type="common">Annual killifish</name>
    <dbReference type="NCBI Taxonomy" id="52670"/>
    <lineage>
        <taxon>Eukaryota</taxon>
        <taxon>Metazoa</taxon>
        <taxon>Chordata</taxon>
        <taxon>Craniata</taxon>
        <taxon>Vertebrata</taxon>
        <taxon>Euteleostomi</taxon>
        <taxon>Actinopterygii</taxon>
        <taxon>Neopterygii</taxon>
        <taxon>Teleostei</taxon>
        <taxon>Neoteleostei</taxon>
        <taxon>Acanthomorphata</taxon>
        <taxon>Ovalentaria</taxon>
        <taxon>Atherinomorphae</taxon>
        <taxon>Cyprinodontiformes</taxon>
        <taxon>Rivulidae</taxon>
        <taxon>Austrofundulus</taxon>
    </lineage>
</organism>
<sequence length="203" mass="21903">MAFRGIGQGDSQPAMPGAPRLQPFAVFAAEPAGDGEQKAATSLNLDELSVYAAPQQNLRHAELEAGQVEERVATLRKLAEPYTSWCQGAYGQIKPKVQNVVQFGNDTYGYLQNPPKDFYPRAGIIGFAGVLGLFLARGSRVKKLLYPAGFVAVAASLYYPEQAAAVAKSTGDSVYEFAVQGYASVEKILKSQSKDRNKPENKP</sequence>
<keyword evidence="7" id="KW-0999">Mitochondrion inner membrane</keyword>
<keyword evidence="4" id="KW-1133">Transmembrane helix</keyword>
<dbReference type="GO" id="GO:0061617">
    <property type="term" value="C:MICOS complex"/>
    <property type="evidence" value="ECO:0007669"/>
    <property type="project" value="UniProtKB-UniRule"/>
</dbReference>
<dbReference type="KEGG" id="alim:106520804"/>
<name>A0A2I4BL97_AUSLI</name>
<evidence type="ECO:0000313" key="8">
    <source>
        <dbReference type="Proteomes" id="UP000192220"/>
    </source>
</evidence>
<dbReference type="AlphaFoldDB" id="A0A2I4BL97"/>
<dbReference type="InParanoid" id="A0A2I4BL97"/>
<keyword evidence="3" id="KW-0812">Transmembrane</keyword>
<evidence type="ECO:0000256" key="7">
    <source>
        <dbReference type="RuleBase" id="RU363021"/>
    </source>
</evidence>
<keyword evidence="8" id="KW-1185">Reference proteome</keyword>
<dbReference type="GeneID" id="106520804"/>
<protein>
    <recommendedName>
        <fullName evidence="7">MICOS complex subunit</fullName>
    </recommendedName>
</protein>
<accession>A0A2I4BL97</accession>
<evidence type="ECO:0000256" key="5">
    <source>
        <dbReference type="ARBA" id="ARBA00023128"/>
    </source>
</evidence>
<dbReference type="Pfam" id="PF09769">
    <property type="entry name" value="ApoO"/>
    <property type="match status" value="1"/>
</dbReference>
<comment type="subunit">
    <text evidence="7">Component of the mitochondrial contact site and cristae organizing system (MICOS) complex.</text>
</comment>
<gene>
    <name evidence="9" type="primary">LOC106520804</name>
</gene>
<evidence type="ECO:0000256" key="3">
    <source>
        <dbReference type="ARBA" id="ARBA00022692"/>
    </source>
</evidence>
<dbReference type="RefSeq" id="XP_013868515.1">
    <property type="nucleotide sequence ID" value="XM_014013061.1"/>
</dbReference>